<evidence type="ECO:0000256" key="1">
    <source>
        <dbReference type="SAM" id="MobiDB-lite"/>
    </source>
</evidence>
<dbReference type="KEGG" id="ang:An15g03680"/>
<feature type="region of interest" description="Disordered" evidence="1">
    <location>
        <begin position="454"/>
        <end position="488"/>
    </location>
</feature>
<protein>
    <submittedName>
        <fullName evidence="2">Uncharacterized protein</fullName>
    </submittedName>
</protein>
<sequence>MQQSEVLVHISAPSTVGDDASYRAQVEAILGFQPFSRQVITLRSDDSDPVSTATEAGPSYTQGPHNASSSTPRPPDPGAASSVQRQSHHDKDSLETPLSVIPDSQPERIPLEPVDLQEIALPQSSTSRRKSTDTNGSPPHTKRSRVDVPPLVTQQARNNTPPSDERLNNDKSPNNTATKEEVIRTSEDNTLHLPLDIKPNPPPISANPFTTHITPTLKMLSIRLNPSRTYTPINQTRPLDNLERGHWYLRLNLSPNPNSTSSSTWEMPFFMRFWTFLTDFIAKEGRAGWGVWCLLEDNGSDKPANGLEDGGDETTTRPVILKVYAWGEIASHIYLLLFLASERRVRRMGLQWRDSADEVGWYILVCDFILKYYFCECEWKPVPHTEGRMRQSNTAGRTKQGNCIWPYVIELMILWYNPRDAKTRRRRKKKNKNNDEGCEREKIACRLEFQDPGNSSVAVAKPTRGLKRAQGNTPYSVEKGNQAQSQPE</sequence>
<dbReference type="AlphaFoldDB" id="A0AAJ6VRH2"/>
<reference evidence="2" key="2">
    <citation type="submission" date="2025-08" db="UniProtKB">
        <authorList>
            <consortium name="RefSeq"/>
        </authorList>
    </citation>
    <scope>IDENTIFICATION</scope>
</reference>
<proteinExistence type="predicted"/>
<evidence type="ECO:0000313" key="2">
    <source>
        <dbReference type="RefSeq" id="XP_001396906.3"/>
    </source>
</evidence>
<dbReference type="RefSeq" id="XP_001396906.3">
    <property type="nucleotide sequence ID" value="XM_001396869.3"/>
</dbReference>
<reference evidence="2" key="1">
    <citation type="submission" date="2025-02" db="EMBL/GenBank/DDBJ databases">
        <authorList>
            <consortium name="NCBI Genome Project"/>
        </authorList>
    </citation>
    <scope>NUCLEOTIDE SEQUENCE</scope>
</reference>
<dbReference type="GeneID" id="4987969"/>
<feature type="compositionally biased region" description="Basic and acidic residues" evidence="1">
    <location>
        <begin position="178"/>
        <end position="190"/>
    </location>
</feature>
<dbReference type="VEuPathDB" id="FungiDB:An15g03680"/>
<gene>
    <name evidence="2" type="ORF">An15g03680</name>
</gene>
<name>A0AAJ6VRH2_ASPNG</name>
<feature type="compositionally biased region" description="Polar residues" evidence="1">
    <location>
        <begin position="49"/>
        <end position="71"/>
    </location>
</feature>
<feature type="compositionally biased region" description="Polar residues" evidence="1">
    <location>
        <begin position="152"/>
        <end position="162"/>
    </location>
</feature>
<organism evidence="2">
    <name type="scientific">Aspergillus niger</name>
    <dbReference type="NCBI Taxonomy" id="5061"/>
    <lineage>
        <taxon>Eukaryota</taxon>
        <taxon>Fungi</taxon>
        <taxon>Dikarya</taxon>
        <taxon>Ascomycota</taxon>
        <taxon>Pezizomycotina</taxon>
        <taxon>Eurotiomycetes</taxon>
        <taxon>Eurotiomycetidae</taxon>
        <taxon>Eurotiales</taxon>
        <taxon>Aspergillaceae</taxon>
        <taxon>Aspergillus</taxon>
        <taxon>Aspergillus subgen. Circumdati</taxon>
    </lineage>
</organism>
<accession>A0AAJ6VRH2</accession>
<feature type="region of interest" description="Disordered" evidence="1">
    <location>
        <begin position="42"/>
        <end position="202"/>
    </location>
</feature>
<feature type="compositionally biased region" description="Polar residues" evidence="1">
    <location>
        <begin position="470"/>
        <end position="488"/>
    </location>
</feature>